<evidence type="ECO:0000313" key="3">
    <source>
        <dbReference type="EMBL" id="VUZ39667.1"/>
    </source>
</evidence>
<evidence type="ECO:0000256" key="1">
    <source>
        <dbReference type="SAM" id="MobiDB-lite"/>
    </source>
</evidence>
<dbReference type="Proteomes" id="UP000321570">
    <property type="component" value="Unassembled WGS sequence"/>
</dbReference>
<feature type="region of interest" description="Disordered" evidence="1">
    <location>
        <begin position="234"/>
        <end position="256"/>
    </location>
</feature>
<feature type="transmembrane region" description="Helical" evidence="2">
    <location>
        <begin position="16"/>
        <end position="36"/>
    </location>
</feature>
<dbReference type="AlphaFoldDB" id="A0A564XXC6"/>
<feature type="transmembrane region" description="Helical" evidence="2">
    <location>
        <begin position="266"/>
        <end position="288"/>
    </location>
</feature>
<evidence type="ECO:0000313" key="4">
    <source>
        <dbReference type="Proteomes" id="UP000321570"/>
    </source>
</evidence>
<protein>
    <recommendedName>
        <fullName evidence="5">DEP domain-containing protein</fullName>
    </recommendedName>
</protein>
<organism evidence="3 4">
    <name type="scientific">Hymenolepis diminuta</name>
    <name type="common">Rat tapeworm</name>
    <dbReference type="NCBI Taxonomy" id="6216"/>
    <lineage>
        <taxon>Eukaryota</taxon>
        <taxon>Metazoa</taxon>
        <taxon>Spiralia</taxon>
        <taxon>Lophotrochozoa</taxon>
        <taxon>Platyhelminthes</taxon>
        <taxon>Cestoda</taxon>
        <taxon>Eucestoda</taxon>
        <taxon>Cyclophyllidea</taxon>
        <taxon>Hymenolepididae</taxon>
        <taxon>Hymenolepis</taxon>
    </lineage>
</organism>
<feature type="transmembrane region" description="Helical" evidence="2">
    <location>
        <begin position="56"/>
        <end position="81"/>
    </location>
</feature>
<keyword evidence="4" id="KW-1185">Reference proteome</keyword>
<sequence length="471" mass="54306">MVFMAGRKTRMMPHRFVICYLDCTLVTAGIVILGSFKDSWIFDLSARVTLTDYIKFSFYLSAYFCTRMWTAFICIGIFIQRKQGTIMPRRNRTVFYIFGLIVPIILTVSLKIRSQDVREVDVNPFYQNGRMQQEFTFTVLIICLLTAITSLIMLACTPIGAQSQPPQSSHLIRNFNLNQRRRLSRCSKKGYTQLSNSDTVHVETNRFTENYISSETDSLTNNVDGFVEFDLEKEKLPTREPSQPPEEKSDAPQDPNNVDGQIHRHFILVGINFIGILFGISACLWRLLRLKITMNIIVLEFMDQTFNFGQGFFVFALYGSDVECMTKPIMKICSKMRERVTIWFLGIKRLKRQHGDIEAEGDGTPKVNLPARQTSNWRIAESFALRHLDICVAEITKPVVLKTRTVDRAFVFADFRDWLLNRNLCYNLEEVLSLLLSLELNDYIRGLSVNSVYALDPESCAESVFEFIYLD</sequence>
<keyword evidence="2" id="KW-0472">Membrane</keyword>
<gene>
    <name evidence="3" type="ORF">WMSIL1_LOCUS997</name>
</gene>
<evidence type="ECO:0008006" key="5">
    <source>
        <dbReference type="Google" id="ProtNLM"/>
    </source>
</evidence>
<keyword evidence="2" id="KW-0812">Transmembrane</keyword>
<dbReference type="EMBL" id="CABIJS010000022">
    <property type="protein sequence ID" value="VUZ39667.1"/>
    <property type="molecule type" value="Genomic_DNA"/>
</dbReference>
<accession>A0A564XXC6</accession>
<feature type="transmembrane region" description="Helical" evidence="2">
    <location>
        <begin position="135"/>
        <end position="156"/>
    </location>
</feature>
<keyword evidence="2" id="KW-1133">Transmembrane helix</keyword>
<evidence type="ECO:0000256" key="2">
    <source>
        <dbReference type="SAM" id="Phobius"/>
    </source>
</evidence>
<proteinExistence type="predicted"/>
<name>A0A564XXC6_HYMDI</name>
<reference evidence="3 4" key="1">
    <citation type="submission" date="2019-07" db="EMBL/GenBank/DDBJ databases">
        <authorList>
            <person name="Jastrzebski P J."/>
            <person name="Paukszto L."/>
            <person name="Jastrzebski P J."/>
        </authorList>
    </citation>
    <scope>NUCLEOTIDE SEQUENCE [LARGE SCALE GENOMIC DNA]</scope>
    <source>
        <strain evidence="3 4">WMS-il1</strain>
    </source>
</reference>
<feature type="transmembrane region" description="Helical" evidence="2">
    <location>
        <begin position="93"/>
        <end position="112"/>
    </location>
</feature>